<name>A0A8T5GG60_9ARCH</name>
<feature type="transmembrane region" description="Helical" evidence="1">
    <location>
        <begin position="99"/>
        <end position="118"/>
    </location>
</feature>
<dbReference type="AlphaFoldDB" id="A0A8T5GG60"/>
<comment type="caution">
    <text evidence="2">The sequence shown here is derived from an EMBL/GenBank/DDBJ whole genome shotgun (WGS) entry which is preliminary data.</text>
</comment>
<dbReference type="EMBL" id="JABJNZ010000067">
    <property type="protein sequence ID" value="MBT4870985.1"/>
    <property type="molecule type" value="Genomic_DNA"/>
</dbReference>
<feature type="non-terminal residue" evidence="2">
    <location>
        <position position="1"/>
    </location>
</feature>
<evidence type="ECO:0000313" key="3">
    <source>
        <dbReference type="Proteomes" id="UP000722459"/>
    </source>
</evidence>
<sequence>RIDLVNEIIELAYLTKDEINAVKKATLELTDEIDVSGVDEIIVLAEVEFVDERYERAGEYVEKAYDKMIELQSIEAKAEVVYLAARQNIETFLRENWEVLLGSVIAIFVFFFLFGRRLKRSFLKRKIKANYAEIEVLKGEIRLSQEVYFIKGQMSESEYHIKIKIYSEKIRTLNKDTAMLSEKIEGTKKRNKIKKELLENGTKEKKKG</sequence>
<gene>
    <name evidence="2" type="ORF">HON47_05410</name>
</gene>
<keyword evidence="1" id="KW-1133">Transmembrane helix</keyword>
<reference evidence="2" key="1">
    <citation type="journal article" date="2021" name="ISME J.">
        <title>Mercury methylation by metabolically versatile and cosmopolitan marine bacteria.</title>
        <authorList>
            <person name="Lin H."/>
            <person name="Ascher D.B."/>
            <person name="Myung Y."/>
            <person name="Lamborg C.H."/>
            <person name="Hallam S.J."/>
            <person name="Gionfriddo C.M."/>
            <person name="Holt K.E."/>
            <person name="Moreau J.W."/>
        </authorList>
    </citation>
    <scope>NUCLEOTIDE SEQUENCE</scope>
    <source>
        <strain evidence="2">SI075_bin30</strain>
    </source>
</reference>
<dbReference type="Proteomes" id="UP000722459">
    <property type="component" value="Unassembled WGS sequence"/>
</dbReference>
<accession>A0A8T5GG60</accession>
<proteinExistence type="predicted"/>
<keyword evidence="1" id="KW-0472">Membrane</keyword>
<evidence type="ECO:0000313" key="2">
    <source>
        <dbReference type="EMBL" id="MBT4870985.1"/>
    </source>
</evidence>
<keyword evidence="1" id="KW-0812">Transmembrane</keyword>
<evidence type="ECO:0000256" key="1">
    <source>
        <dbReference type="SAM" id="Phobius"/>
    </source>
</evidence>
<protein>
    <submittedName>
        <fullName evidence="2">Uncharacterized protein</fullName>
    </submittedName>
</protein>
<organism evidence="2 3">
    <name type="scientific">Candidatus Iainarchaeum sp</name>
    <dbReference type="NCBI Taxonomy" id="3101447"/>
    <lineage>
        <taxon>Archaea</taxon>
        <taxon>Candidatus Iainarchaeota</taxon>
        <taxon>Candidatus Iainarchaeia</taxon>
        <taxon>Candidatus Iainarchaeales</taxon>
        <taxon>Candidatus Iainarchaeaceae</taxon>
        <taxon>Candidatus Iainarchaeum</taxon>
    </lineage>
</organism>